<dbReference type="SMART" id="SM00710">
    <property type="entry name" value="PbH1"/>
    <property type="match status" value="10"/>
</dbReference>
<reference evidence="2 3" key="1">
    <citation type="submission" date="2019-11" db="EMBL/GenBank/DDBJ databases">
        <authorList>
            <person name="Jiang L.-Q."/>
        </authorList>
    </citation>
    <scope>NUCLEOTIDE SEQUENCE [LARGE SCALE GENOMIC DNA]</scope>
    <source>
        <strain evidence="2 3">YIM 132087</strain>
    </source>
</reference>
<protein>
    <recommendedName>
        <fullName evidence="1">Right handed beta helix domain-containing protein</fullName>
    </recommendedName>
</protein>
<comment type="caution">
    <text evidence="2">The sequence shown here is derived from an EMBL/GenBank/DDBJ whole genome shotgun (WGS) entry which is preliminary data.</text>
</comment>
<dbReference type="Proteomes" id="UP000460221">
    <property type="component" value="Unassembled WGS sequence"/>
</dbReference>
<dbReference type="InterPro" id="IPR011050">
    <property type="entry name" value="Pectin_lyase_fold/virulence"/>
</dbReference>
<proteinExistence type="predicted"/>
<dbReference type="PROSITE" id="PS51318">
    <property type="entry name" value="TAT"/>
    <property type="match status" value="1"/>
</dbReference>
<dbReference type="SUPFAM" id="SSF51126">
    <property type="entry name" value="Pectin lyase-like"/>
    <property type="match status" value="1"/>
</dbReference>
<dbReference type="InterPro" id="IPR012334">
    <property type="entry name" value="Pectin_lyas_fold"/>
</dbReference>
<dbReference type="InterPro" id="IPR039448">
    <property type="entry name" value="Beta_helix"/>
</dbReference>
<dbReference type="EMBL" id="WLYK01000006">
    <property type="protein sequence ID" value="MTD15466.1"/>
    <property type="molecule type" value="Genomic_DNA"/>
</dbReference>
<evidence type="ECO:0000259" key="1">
    <source>
        <dbReference type="Pfam" id="PF13229"/>
    </source>
</evidence>
<name>A0A7K1FMV7_9ACTN</name>
<evidence type="ECO:0000313" key="2">
    <source>
        <dbReference type="EMBL" id="MTD15466.1"/>
    </source>
</evidence>
<accession>A0A7K1FMV7</accession>
<gene>
    <name evidence="2" type="ORF">GIS00_16140</name>
</gene>
<dbReference type="RefSeq" id="WP_154769466.1">
    <property type="nucleotide sequence ID" value="NZ_WLYK01000006.1"/>
</dbReference>
<dbReference type="Pfam" id="PF13229">
    <property type="entry name" value="Beta_helix"/>
    <property type="match status" value="1"/>
</dbReference>
<keyword evidence="3" id="KW-1185">Reference proteome</keyword>
<organism evidence="2 3">
    <name type="scientific">Nakamurella alba</name>
    <dbReference type="NCBI Taxonomy" id="2665158"/>
    <lineage>
        <taxon>Bacteria</taxon>
        <taxon>Bacillati</taxon>
        <taxon>Actinomycetota</taxon>
        <taxon>Actinomycetes</taxon>
        <taxon>Nakamurellales</taxon>
        <taxon>Nakamurellaceae</taxon>
        <taxon>Nakamurella</taxon>
    </lineage>
</organism>
<feature type="domain" description="Right handed beta helix" evidence="1">
    <location>
        <begin position="351"/>
        <end position="492"/>
    </location>
</feature>
<dbReference type="AlphaFoldDB" id="A0A7K1FMV7"/>
<dbReference type="InterPro" id="IPR006626">
    <property type="entry name" value="PbH1"/>
</dbReference>
<dbReference type="Gene3D" id="2.160.20.10">
    <property type="entry name" value="Single-stranded right-handed beta-helix, Pectin lyase-like"/>
    <property type="match status" value="1"/>
</dbReference>
<sequence>MALARRQLLRGAVVGTAVTGGLVATAPLSGAIPVSEKIMATVDVRDYVNSGETLLLDGSASVSTILQRAIDSVGNAYAANGIPTQIYLPAGRYRLDAPLNWRSGVGMRGESRVQTVLLPFGSAAAIRRQAGSASGPTNPMTDCTFQEFTIDGINQTFTSYQTYIKGFFIQHMLRPVWRNVTVRNTWASGFGVDFIRDYLFEGCYAENCGRAASVLGLNRNGMLGGSGFGIGTGAFELEQGSLVGCIATGNAVHGIFFEKQTVSTTINEPVASRGHKVIGCTSTGNWFGFRDAGTGGILVSGCTISGNLKVGVSIDGTGLSPKAGYDGLVTGCIIDRNGSAGTGDNSIGGVVIGQADDGRYTLQGNRISRSTGCGIRMFKTSTTTRLGPGITVRGNEIVSNSMTGIYVGASTTAGFTAIADMTIEGNILRDNGTDPASTLRDGITVTSDTQRLRVLRNTSMGAPGTGLAFTGAKTAVDLVVYDNDLAGNTVANYSSAHTATGTSYVAHVGAGTSGGNPGGTTTPGLDAEGAQDAIAAMFAAGVQTGITFAYDDDLNAMSATVTGAGGGLDAEGAQDAVAAMFAAGTQTGIAFAYDDELNALSATVTGAPVTDPEAVQDAVAAMFAAGTQTGIAFVYDDEANAMSATVSPTGTPSGPAPGSLLGVAAGASTDQTTTMTTQTNVLADGGGPVAVTFTAPASGSVLVRCNATVKCGKTAVGIQFGIMGADNRVPTGGAKKFVQNSTAAIAVAAEYLVTGLTTGQSYTYRFQWQSSSTTASTLLGLTGMMSVFAV</sequence>
<dbReference type="InterPro" id="IPR006311">
    <property type="entry name" value="TAT_signal"/>
</dbReference>
<evidence type="ECO:0000313" key="3">
    <source>
        <dbReference type="Proteomes" id="UP000460221"/>
    </source>
</evidence>